<dbReference type="EMBL" id="BOMP01000163">
    <property type="protein sequence ID" value="GIE45447.1"/>
    <property type="molecule type" value="Genomic_DNA"/>
</dbReference>
<feature type="domain" description="Alpha/beta hydrolase fold-3" evidence="2">
    <location>
        <begin position="78"/>
        <end position="286"/>
    </location>
</feature>
<evidence type="ECO:0000313" key="4">
    <source>
        <dbReference type="EMBL" id="MBB4752186.1"/>
    </source>
</evidence>
<evidence type="ECO:0000313" key="5">
    <source>
        <dbReference type="Proteomes" id="UP000590511"/>
    </source>
</evidence>
<dbReference type="Gene3D" id="3.40.50.1820">
    <property type="entry name" value="alpha/beta hydrolase"/>
    <property type="match status" value="1"/>
</dbReference>
<keyword evidence="6" id="KW-1185">Reference proteome</keyword>
<evidence type="ECO:0000313" key="3">
    <source>
        <dbReference type="EMBL" id="GIE45447.1"/>
    </source>
</evidence>
<reference evidence="4 5" key="1">
    <citation type="submission" date="2020-08" db="EMBL/GenBank/DDBJ databases">
        <title>Sequencing the genomes of 1000 actinobacteria strains.</title>
        <authorList>
            <person name="Klenk H.-P."/>
        </authorList>
    </citation>
    <scope>NUCLEOTIDE SEQUENCE [LARGE SCALE GENOMIC DNA]</scope>
    <source>
        <strain evidence="4 5">DSM 43150</strain>
    </source>
</reference>
<accession>A0A7W7HKH0</accession>
<organism evidence="4 5">
    <name type="scientific">Actinoplanes lobatus</name>
    <dbReference type="NCBI Taxonomy" id="113568"/>
    <lineage>
        <taxon>Bacteria</taxon>
        <taxon>Bacillati</taxon>
        <taxon>Actinomycetota</taxon>
        <taxon>Actinomycetes</taxon>
        <taxon>Micromonosporales</taxon>
        <taxon>Micromonosporaceae</taxon>
        <taxon>Actinoplanes</taxon>
    </lineage>
</organism>
<dbReference type="PANTHER" id="PTHR48081:SF8">
    <property type="entry name" value="ALPHA_BETA HYDROLASE FOLD-3 DOMAIN-CONTAINING PROTEIN-RELATED"/>
    <property type="match status" value="1"/>
</dbReference>
<evidence type="ECO:0000313" key="6">
    <source>
        <dbReference type="Proteomes" id="UP000631312"/>
    </source>
</evidence>
<dbReference type="Proteomes" id="UP000590511">
    <property type="component" value="Unassembled WGS sequence"/>
</dbReference>
<dbReference type="RefSeq" id="WP_188124098.1">
    <property type="nucleotide sequence ID" value="NZ_BOMP01000163.1"/>
</dbReference>
<proteinExistence type="predicted"/>
<dbReference type="SUPFAM" id="SSF53474">
    <property type="entry name" value="alpha/beta-Hydrolases"/>
    <property type="match status" value="1"/>
</dbReference>
<name>A0A7W7HKH0_9ACTN</name>
<dbReference type="InterPro" id="IPR029058">
    <property type="entry name" value="AB_hydrolase_fold"/>
</dbReference>
<dbReference type="EMBL" id="JACHNC010000001">
    <property type="protein sequence ID" value="MBB4752186.1"/>
    <property type="molecule type" value="Genomic_DNA"/>
</dbReference>
<comment type="caution">
    <text evidence="4">The sequence shown here is derived from an EMBL/GenBank/DDBJ whole genome shotgun (WGS) entry which is preliminary data.</text>
</comment>
<gene>
    <name evidence="3" type="ORF">Alo02nite_83450</name>
    <name evidence="4" type="ORF">BJ964_006347</name>
</gene>
<keyword evidence="1" id="KW-0378">Hydrolase</keyword>
<dbReference type="GO" id="GO:0016787">
    <property type="term" value="F:hydrolase activity"/>
    <property type="evidence" value="ECO:0007669"/>
    <property type="project" value="UniProtKB-KW"/>
</dbReference>
<dbReference type="Pfam" id="PF07859">
    <property type="entry name" value="Abhydrolase_3"/>
    <property type="match status" value="1"/>
</dbReference>
<dbReference type="PANTHER" id="PTHR48081">
    <property type="entry name" value="AB HYDROLASE SUPERFAMILY PROTEIN C4A8.06C"/>
    <property type="match status" value="1"/>
</dbReference>
<dbReference type="InterPro" id="IPR013094">
    <property type="entry name" value="AB_hydrolase_3"/>
</dbReference>
<evidence type="ECO:0000259" key="2">
    <source>
        <dbReference type="Pfam" id="PF07859"/>
    </source>
</evidence>
<sequence length="314" mass="34130">MTRPLKAAALNPQVRRVFRFVPNPPVRWAWMLRLMQSGSGFGSTPKMPAGMAHRFVRLGPGAGVHVYTPAGTRTRPALLWIHGGGMVVGSASQDHARCIKLAADLDIVVFSAEYRLAPRHPFPAPLDDCHTAWMWATGHAGELGTDPERIAVGGQSAGGGLAAGLAQRLRDEGRTQPVAQWLFCPMLDDRTAADRDLDRVRHYLWNNVSNRAGWSAYLATAPGSPDVPAYAAPARRADLAGLAPAWIGTGDIELFYDEDRRYAQALTAAGVSCVLDVIPGGPHAFESFLSRTPLARDYLARAERWLSDHLTPVR</sequence>
<evidence type="ECO:0000256" key="1">
    <source>
        <dbReference type="ARBA" id="ARBA00022801"/>
    </source>
</evidence>
<dbReference type="Proteomes" id="UP000631312">
    <property type="component" value="Unassembled WGS sequence"/>
</dbReference>
<reference evidence="3 6" key="2">
    <citation type="submission" date="2021-01" db="EMBL/GenBank/DDBJ databases">
        <title>Whole genome shotgun sequence of Actinoplanes lobatus NBRC 12513.</title>
        <authorList>
            <person name="Komaki H."/>
            <person name="Tamura T."/>
        </authorList>
    </citation>
    <scope>NUCLEOTIDE SEQUENCE [LARGE SCALE GENOMIC DNA]</scope>
    <source>
        <strain evidence="3 6">NBRC 12513</strain>
    </source>
</reference>
<dbReference type="InterPro" id="IPR050300">
    <property type="entry name" value="GDXG_lipolytic_enzyme"/>
</dbReference>
<protein>
    <submittedName>
        <fullName evidence="3 4">Esterase</fullName>
    </submittedName>
</protein>
<dbReference type="AlphaFoldDB" id="A0A7W7HKH0"/>